<evidence type="ECO:0000313" key="2">
    <source>
        <dbReference type="Proteomes" id="UP000824366"/>
    </source>
</evidence>
<dbReference type="Proteomes" id="UP000824366">
    <property type="component" value="Chromosome"/>
</dbReference>
<dbReference type="EMBL" id="AP024238">
    <property type="protein sequence ID" value="BCO28346.1"/>
    <property type="molecule type" value="Genomic_DNA"/>
</dbReference>
<protein>
    <submittedName>
        <fullName evidence="1">Uncharacterized protein</fullName>
    </submittedName>
</protein>
<accession>A0ABN6D8M1</accession>
<proteinExistence type="predicted"/>
<evidence type="ECO:0000313" key="1">
    <source>
        <dbReference type="EMBL" id="BCO28346.1"/>
    </source>
</evidence>
<organism evidence="1 2">
    <name type="scientific">Rhodoferax lithotrophicus</name>
    <dbReference type="NCBI Taxonomy" id="2798804"/>
    <lineage>
        <taxon>Bacteria</taxon>
        <taxon>Pseudomonadati</taxon>
        <taxon>Pseudomonadota</taxon>
        <taxon>Betaproteobacteria</taxon>
        <taxon>Burkholderiales</taxon>
        <taxon>Comamonadaceae</taxon>
        <taxon>Rhodoferax</taxon>
    </lineage>
</organism>
<keyword evidence="2" id="KW-1185">Reference proteome</keyword>
<gene>
    <name evidence="1" type="ORF">MIZ03_3246</name>
</gene>
<name>A0ABN6D8M1_9BURK</name>
<sequence length="81" mass="8426">MNSLTLTCVNANVYSVHLADGSHIGNLKHIGTVWKFKAVGYDHTGSIEPGGGPLTHLHNTVLSAPDVAELHAKLGAGVVKS</sequence>
<reference evidence="1 2" key="1">
    <citation type="journal article" date="2021" name="Microbiol. Spectr.">
        <title>A Single Bacterium Capable of Oxidation and Reduction of Iron at Circumneutral pH.</title>
        <authorList>
            <person name="Kato S."/>
            <person name="Ohkuma M."/>
        </authorList>
    </citation>
    <scope>NUCLEOTIDE SEQUENCE [LARGE SCALE GENOMIC DNA]</scope>
    <source>
        <strain evidence="1 2">MIZ03</strain>
    </source>
</reference>
<dbReference type="RefSeq" id="WP_223904312.1">
    <property type="nucleotide sequence ID" value="NZ_AP024238.1"/>
</dbReference>